<evidence type="ECO:0000313" key="4">
    <source>
        <dbReference type="EMBL" id="QDS98613.1"/>
    </source>
</evidence>
<dbReference type="Proteomes" id="UP000319852">
    <property type="component" value="Chromosome"/>
</dbReference>
<dbReference type="Pfam" id="PF04773">
    <property type="entry name" value="FecR"/>
    <property type="match status" value="1"/>
</dbReference>
<dbReference type="RefSeq" id="WP_145059822.1">
    <property type="nucleotide sequence ID" value="NZ_CP036263.1"/>
</dbReference>
<proteinExistence type="predicted"/>
<feature type="region of interest" description="Disordered" evidence="1">
    <location>
        <begin position="1"/>
        <end position="37"/>
    </location>
</feature>
<feature type="transmembrane region" description="Helical" evidence="2">
    <location>
        <begin position="119"/>
        <end position="140"/>
    </location>
</feature>
<dbReference type="EMBL" id="CP036263">
    <property type="protein sequence ID" value="QDS98613.1"/>
    <property type="molecule type" value="Genomic_DNA"/>
</dbReference>
<dbReference type="InterPro" id="IPR012373">
    <property type="entry name" value="Ferrdict_sens_TM"/>
</dbReference>
<dbReference type="GO" id="GO:0016989">
    <property type="term" value="F:sigma factor antagonist activity"/>
    <property type="evidence" value="ECO:0007669"/>
    <property type="project" value="TreeGrafter"/>
</dbReference>
<feature type="compositionally biased region" description="Polar residues" evidence="1">
    <location>
        <begin position="12"/>
        <end position="30"/>
    </location>
</feature>
<keyword evidence="2" id="KW-0472">Membrane</keyword>
<dbReference type="Gene3D" id="2.60.120.1440">
    <property type="match status" value="1"/>
</dbReference>
<keyword evidence="5" id="KW-1185">Reference proteome</keyword>
<feature type="compositionally biased region" description="Basic and acidic residues" evidence="1">
    <location>
        <begin position="1"/>
        <end position="11"/>
    </location>
</feature>
<reference evidence="4 5" key="1">
    <citation type="submission" date="2019-02" db="EMBL/GenBank/DDBJ databases">
        <title>Deep-cultivation of Planctomycetes and their phenomic and genomic characterization uncovers novel biology.</title>
        <authorList>
            <person name="Wiegand S."/>
            <person name="Jogler M."/>
            <person name="Boedeker C."/>
            <person name="Pinto D."/>
            <person name="Vollmers J."/>
            <person name="Rivas-Marin E."/>
            <person name="Kohn T."/>
            <person name="Peeters S.H."/>
            <person name="Heuer A."/>
            <person name="Rast P."/>
            <person name="Oberbeckmann S."/>
            <person name="Bunk B."/>
            <person name="Jeske O."/>
            <person name="Meyerdierks A."/>
            <person name="Storesund J.E."/>
            <person name="Kallscheuer N."/>
            <person name="Luecker S."/>
            <person name="Lage O.M."/>
            <person name="Pohl T."/>
            <person name="Merkel B.J."/>
            <person name="Hornburger P."/>
            <person name="Mueller R.-W."/>
            <person name="Bruemmer F."/>
            <person name="Labrenz M."/>
            <person name="Spormann A.M."/>
            <person name="Op den Camp H."/>
            <person name="Overmann J."/>
            <person name="Amann R."/>
            <person name="Jetten M.S.M."/>
            <person name="Mascher T."/>
            <person name="Medema M.H."/>
            <person name="Devos D.P."/>
            <person name="Kaster A.-K."/>
            <person name="Ovreas L."/>
            <person name="Rohde M."/>
            <person name="Galperin M.Y."/>
            <person name="Jogler C."/>
        </authorList>
    </citation>
    <scope>NUCLEOTIDE SEQUENCE [LARGE SCALE GENOMIC DNA]</scope>
    <source>
        <strain evidence="4 5">HG15A2</strain>
    </source>
</reference>
<evidence type="ECO:0000259" key="3">
    <source>
        <dbReference type="Pfam" id="PF04773"/>
    </source>
</evidence>
<gene>
    <name evidence="4" type="ORF">HG15A2_18940</name>
</gene>
<evidence type="ECO:0000256" key="2">
    <source>
        <dbReference type="SAM" id="Phobius"/>
    </source>
</evidence>
<sequence>MDKHIPRENSENMHPQSSAGGDQYGQNESPLDSPEKEQLNDLLSSLCDGMLNETDANKLHELLRRSKEARSTYIQYLHMHASVAYSQGPTAQVSSTKMGEGFESPPPVTLRSESWKSWIGPRFAASVAAIVACIAAWVLFSSTGDSVLTPFGRSRVHYVASIVQQDDCHWGDGTVASIQGGMLKSKDQLNLLEGLAKLRFDCGAEIIVRGPAKLRIDSGMDCFLSGGELSAVVPEVAQGFTVDTPLGRVVDLGTAFGVNVGDEIEVQVFEGELELHPERRTSQQPMAAQQSTTGQKPAAIGLVAGAARKMVIDEQSSLVRVSEITEPLHQFPRSLPQIKDKMLAGGFNGMAIDSFGQGSPGTRLTGRNGGFGWSGSWINTPDSNSVSFMLGSHGAISRGSGDGVVERRLGPSLAPAELLYFSAEFQLDGPDDRCSAWLELFKFIPHYWSNGDGNLAVIGITDGQFSGRLAPFGAPEVEQSVGDCGQYAKGSRHLIVGKLEMDAVGDQERLSIWINPTLADESTPKKVIIRDTGQPGADAIAIRCWEMDDRTMATLDEVRVSHKWIDVVQ</sequence>
<dbReference type="KEGG" id="amob:HG15A2_18940"/>
<dbReference type="InterPro" id="IPR006860">
    <property type="entry name" value="FecR"/>
</dbReference>
<name>A0A517MUQ2_9BACT</name>
<evidence type="ECO:0000313" key="5">
    <source>
        <dbReference type="Proteomes" id="UP000319852"/>
    </source>
</evidence>
<dbReference type="PANTHER" id="PTHR30273">
    <property type="entry name" value="PERIPLASMIC SIGNAL SENSOR AND SIGMA FACTOR ACTIVATOR FECR-RELATED"/>
    <property type="match status" value="1"/>
</dbReference>
<feature type="domain" description="FecR protein" evidence="3">
    <location>
        <begin position="222"/>
        <end position="273"/>
    </location>
</feature>
<organism evidence="4 5">
    <name type="scientific">Adhaeretor mobilis</name>
    <dbReference type="NCBI Taxonomy" id="1930276"/>
    <lineage>
        <taxon>Bacteria</taxon>
        <taxon>Pseudomonadati</taxon>
        <taxon>Planctomycetota</taxon>
        <taxon>Planctomycetia</taxon>
        <taxon>Pirellulales</taxon>
        <taxon>Lacipirellulaceae</taxon>
        <taxon>Adhaeretor</taxon>
    </lineage>
</organism>
<protein>
    <submittedName>
        <fullName evidence="4">FecR protein</fullName>
    </submittedName>
</protein>
<accession>A0A517MUQ2</accession>
<keyword evidence="2" id="KW-0812">Transmembrane</keyword>
<dbReference type="PANTHER" id="PTHR30273:SF2">
    <property type="entry name" value="PROTEIN FECR"/>
    <property type="match status" value="1"/>
</dbReference>
<dbReference type="AlphaFoldDB" id="A0A517MUQ2"/>
<keyword evidence="2" id="KW-1133">Transmembrane helix</keyword>
<dbReference type="OrthoDB" id="226716at2"/>
<evidence type="ECO:0000256" key="1">
    <source>
        <dbReference type="SAM" id="MobiDB-lite"/>
    </source>
</evidence>